<proteinExistence type="predicted"/>
<organism evidence="1 2">
    <name type="scientific">Cinchona calisaya</name>
    <dbReference type="NCBI Taxonomy" id="153742"/>
    <lineage>
        <taxon>Eukaryota</taxon>
        <taxon>Viridiplantae</taxon>
        <taxon>Streptophyta</taxon>
        <taxon>Embryophyta</taxon>
        <taxon>Tracheophyta</taxon>
        <taxon>Spermatophyta</taxon>
        <taxon>Magnoliopsida</taxon>
        <taxon>eudicotyledons</taxon>
        <taxon>Gunneridae</taxon>
        <taxon>Pentapetalae</taxon>
        <taxon>asterids</taxon>
        <taxon>lamiids</taxon>
        <taxon>Gentianales</taxon>
        <taxon>Rubiaceae</taxon>
        <taxon>Cinchonoideae</taxon>
        <taxon>Cinchoneae</taxon>
        <taxon>Cinchona</taxon>
    </lineage>
</organism>
<sequence>MDRYWYNQETTYPEKTIPSPTYSIDEQNGFTGAIIDDNVAIPNDLEDEEMDHVSTTDTEDLHATLAIPNASRDKQIEELGNFANNLDAKLDQNHSELMLVVRKRRRRKKNQIHYNKESSITTRSAAMAQIEMPYPLLLQ</sequence>
<comment type="caution">
    <text evidence="1">The sequence shown here is derived from an EMBL/GenBank/DDBJ whole genome shotgun (WGS) entry which is preliminary data.</text>
</comment>
<evidence type="ECO:0000313" key="1">
    <source>
        <dbReference type="EMBL" id="KAL3502681.1"/>
    </source>
</evidence>
<reference evidence="1 2" key="1">
    <citation type="submission" date="2024-11" db="EMBL/GenBank/DDBJ databases">
        <title>A near-complete genome assembly of Cinchona calisaya.</title>
        <authorList>
            <person name="Lian D.C."/>
            <person name="Zhao X.W."/>
            <person name="Wei L."/>
        </authorList>
    </citation>
    <scope>NUCLEOTIDE SEQUENCE [LARGE SCALE GENOMIC DNA]</scope>
    <source>
        <tissue evidence="1">Nenye</tissue>
    </source>
</reference>
<evidence type="ECO:0000313" key="2">
    <source>
        <dbReference type="Proteomes" id="UP001630127"/>
    </source>
</evidence>
<gene>
    <name evidence="1" type="ORF">ACH5RR_037130</name>
</gene>
<protein>
    <submittedName>
        <fullName evidence="1">Uncharacterized protein</fullName>
    </submittedName>
</protein>
<dbReference type="Proteomes" id="UP001630127">
    <property type="component" value="Unassembled WGS sequence"/>
</dbReference>
<keyword evidence="2" id="KW-1185">Reference proteome</keyword>
<accession>A0ABD2Y6M2</accession>
<dbReference type="EMBL" id="JBJUIK010000015">
    <property type="protein sequence ID" value="KAL3502681.1"/>
    <property type="molecule type" value="Genomic_DNA"/>
</dbReference>
<dbReference type="AlphaFoldDB" id="A0ABD2Y6M2"/>
<name>A0ABD2Y6M2_9GENT</name>